<gene>
    <name evidence="1" type="ORF">SASPL_133896</name>
</gene>
<dbReference type="EMBL" id="PNBA02000012">
    <property type="protein sequence ID" value="KAG6406296.1"/>
    <property type="molecule type" value="Genomic_DNA"/>
</dbReference>
<proteinExistence type="predicted"/>
<dbReference type="AlphaFoldDB" id="A0A8X8X3K4"/>
<reference evidence="1" key="1">
    <citation type="submission" date="2018-01" db="EMBL/GenBank/DDBJ databases">
        <authorList>
            <person name="Mao J.F."/>
        </authorList>
    </citation>
    <scope>NUCLEOTIDE SEQUENCE</scope>
    <source>
        <strain evidence="1">Huo1</strain>
        <tissue evidence="1">Leaf</tissue>
    </source>
</reference>
<evidence type="ECO:0000313" key="2">
    <source>
        <dbReference type="Proteomes" id="UP000298416"/>
    </source>
</evidence>
<dbReference type="Proteomes" id="UP000298416">
    <property type="component" value="Unassembled WGS sequence"/>
</dbReference>
<keyword evidence="2" id="KW-1185">Reference proteome</keyword>
<protein>
    <submittedName>
        <fullName evidence="1">Uncharacterized protein</fullName>
    </submittedName>
</protein>
<sequence>MAKQPGGFSGHQMPESATNGKVSVDLFYEKLGKLNESSGLSSLNVGFGLCLHGSDETGRILSGAYVTKKGKWDDVALVSNSRSRVSMSSAAQLRNVYEMLILQYELMSCGKKSSPANLWPAKSSPGYFGSGTSPSCSAGKRKRCDSSSPFSSVHLGDQDGWTEEKDCCRKETKGNMLSFSTPKEPADDVYHVSFEDDLHSPDESMVGLAIEAMKNAGSSDSFFQIDWENGPPGIRFN</sequence>
<evidence type="ECO:0000313" key="1">
    <source>
        <dbReference type="EMBL" id="KAG6406296.1"/>
    </source>
</evidence>
<comment type="caution">
    <text evidence="1">The sequence shown here is derived from an EMBL/GenBank/DDBJ whole genome shotgun (WGS) entry which is preliminary data.</text>
</comment>
<reference evidence="1" key="2">
    <citation type="submission" date="2020-08" db="EMBL/GenBank/DDBJ databases">
        <title>Plant Genome Project.</title>
        <authorList>
            <person name="Zhang R.-G."/>
        </authorList>
    </citation>
    <scope>NUCLEOTIDE SEQUENCE</scope>
    <source>
        <strain evidence="1">Huo1</strain>
        <tissue evidence="1">Leaf</tissue>
    </source>
</reference>
<name>A0A8X8X3K4_SALSN</name>
<accession>A0A8X8X3K4</accession>
<organism evidence="1">
    <name type="scientific">Salvia splendens</name>
    <name type="common">Scarlet sage</name>
    <dbReference type="NCBI Taxonomy" id="180675"/>
    <lineage>
        <taxon>Eukaryota</taxon>
        <taxon>Viridiplantae</taxon>
        <taxon>Streptophyta</taxon>
        <taxon>Embryophyta</taxon>
        <taxon>Tracheophyta</taxon>
        <taxon>Spermatophyta</taxon>
        <taxon>Magnoliopsida</taxon>
        <taxon>eudicotyledons</taxon>
        <taxon>Gunneridae</taxon>
        <taxon>Pentapetalae</taxon>
        <taxon>asterids</taxon>
        <taxon>lamiids</taxon>
        <taxon>Lamiales</taxon>
        <taxon>Lamiaceae</taxon>
        <taxon>Nepetoideae</taxon>
        <taxon>Mentheae</taxon>
        <taxon>Salviinae</taxon>
        <taxon>Salvia</taxon>
        <taxon>Salvia subgen. Calosphace</taxon>
        <taxon>core Calosphace</taxon>
    </lineage>
</organism>